<reference evidence="9" key="1">
    <citation type="journal article" date="2019" name="Int. J. Syst. Evol. Microbiol.">
        <title>The Global Catalogue of Microorganisms (GCM) 10K type strain sequencing project: providing services to taxonomists for standard genome sequencing and annotation.</title>
        <authorList>
            <consortium name="The Broad Institute Genomics Platform"/>
            <consortium name="The Broad Institute Genome Sequencing Center for Infectious Disease"/>
            <person name="Wu L."/>
            <person name="Ma J."/>
        </authorList>
    </citation>
    <scope>NUCLEOTIDE SEQUENCE [LARGE SCALE GENOMIC DNA]</scope>
    <source>
        <strain evidence="9">CGMCC 4.1799</strain>
    </source>
</reference>
<dbReference type="NCBIfam" id="TIGR03019">
    <property type="entry name" value="pepcterm_femAB"/>
    <property type="match status" value="1"/>
</dbReference>
<keyword evidence="3" id="KW-0133">Cell shape</keyword>
<dbReference type="InterPro" id="IPR038740">
    <property type="entry name" value="BioF2-like_GNAT_dom"/>
</dbReference>
<evidence type="ECO:0000256" key="1">
    <source>
        <dbReference type="ARBA" id="ARBA00009943"/>
    </source>
</evidence>
<protein>
    <submittedName>
        <fullName evidence="8">FemAB family XrtA/PEP-CTERM system-associated protein</fullName>
    </submittedName>
</protein>
<dbReference type="InterPro" id="IPR003447">
    <property type="entry name" value="FEMABX"/>
</dbReference>
<dbReference type="SUPFAM" id="SSF55729">
    <property type="entry name" value="Acyl-CoA N-acyltransferases (Nat)"/>
    <property type="match status" value="2"/>
</dbReference>
<evidence type="ECO:0000259" key="7">
    <source>
        <dbReference type="Pfam" id="PF13480"/>
    </source>
</evidence>
<keyword evidence="6" id="KW-0961">Cell wall biogenesis/degradation</keyword>
<dbReference type="PROSITE" id="PS51191">
    <property type="entry name" value="FEMABX"/>
    <property type="match status" value="1"/>
</dbReference>
<gene>
    <name evidence="8" type="ORF">ACFPQA_02990</name>
</gene>
<feature type="domain" description="BioF2-like acetyltransferase" evidence="7">
    <location>
        <begin position="157"/>
        <end position="294"/>
    </location>
</feature>
<dbReference type="PANTHER" id="PTHR36174">
    <property type="entry name" value="LIPID II:GLYCINE GLYCYLTRANSFERASE"/>
    <property type="match status" value="1"/>
</dbReference>
<proteinExistence type="inferred from homology"/>
<accession>A0ABW0RKQ6</accession>
<keyword evidence="2" id="KW-0808">Transferase</keyword>
<evidence type="ECO:0000256" key="2">
    <source>
        <dbReference type="ARBA" id="ARBA00022679"/>
    </source>
</evidence>
<dbReference type="InterPro" id="IPR017469">
    <property type="entry name" value="PEP-CTERM_FemAB-rel"/>
</dbReference>
<organism evidence="8 9">
    <name type="scientific">Marinobacter koreensis</name>
    <dbReference type="NCBI Taxonomy" id="335974"/>
    <lineage>
        <taxon>Bacteria</taxon>
        <taxon>Pseudomonadati</taxon>
        <taxon>Pseudomonadota</taxon>
        <taxon>Gammaproteobacteria</taxon>
        <taxon>Pseudomonadales</taxon>
        <taxon>Marinobacteraceae</taxon>
        <taxon>Marinobacter</taxon>
    </lineage>
</organism>
<keyword evidence="4" id="KW-0573">Peptidoglycan synthesis</keyword>
<name>A0ABW0RKQ6_9GAMM</name>
<dbReference type="InterPro" id="IPR016181">
    <property type="entry name" value="Acyl_CoA_acyltransferase"/>
</dbReference>
<dbReference type="InterPro" id="IPR050644">
    <property type="entry name" value="PG_Glycine_Bridge_Synth"/>
</dbReference>
<dbReference type="RefSeq" id="WP_248158209.1">
    <property type="nucleotide sequence ID" value="NZ_JAKZAJ010000003.1"/>
</dbReference>
<evidence type="ECO:0000256" key="6">
    <source>
        <dbReference type="ARBA" id="ARBA00023316"/>
    </source>
</evidence>
<dbReference type="EMBL" id="JBHSNL010000001">
    <property type="protein sequence ID" value="MFC5544005.1"/>
    <property type="molecule type" value="Genomic_DNA"/>
</dbReference>
<evidence type="ECO:0000256" key="4">
    <source>
        <dbReference type="ARBA" id="ARBA00022984"/>
    </source>
</evidence>
<dbReference type="Proteomes" id="UP001596055">
    <property type="component" value="Unassembled WGS sequence"/>
</dbReference>
<evidence type="ECO:0000313" key="9">
    <source>
        <dbReference type="Proteomes" id="UP001596055"/>
    </source>
</evidence>
<dbReference type="Gene3D" id="3.40.630.30">
    <property type="match status" value="1"/>
</dbReference>
<keyword evidence="5" id="KW-0012">Acyltransferase</keyword>
<dbReference type="PANTHER" id="PTHR36174:SF1">
    <property type="entry name" value="LIPID II:GLYCINE GLYCYLTRANSFERASE"/>
    <property type="match status" value="1"/>
</dbReference>
<keyword evidence="9" id="KW-1185">Reference proteome</keyword>
<evidence type="ECO:0000256" key="5">
    <source>
        <dbReference type="ARBA" id="ARBA00023315"/>
    </source>
</evidence>
<comment type="caution">
    <text evidence="8">The sequence shown here is derived from an EMBL/GenBank/DDBJ whole genome shotgun (WGS) entry which is preliminary data.</text>
</comment>
<evidence type="ECO:0000256" key="3">
    <source>
        <dbReference type="ARBA" id="ARBA00022960"/>
    </source>
</evidence>
<evidence type="ECO:0000313" key="8">
    <source>
        <dbReference type="EMBL" id="MFC5544005.1"/>
    </source>
</evidence>
<sequence>MNADLAVRASRFAVFPVEDYQEYVDQHPDATPYHRSGWLTAAEAGYGHTAWVVSAHRGEKLCGVLPLVEVKPPLGSSSLVSLPFCDLGGPLADNEDIRYSLTEAARKLASTNRSNGVEIRVSGEPVDMSMPAEALPAKVRMLLDLPESSEALFKQFKPKLRSQIRKAEKNGLTAEIHQDPAAIDAFYQVFADNMHRLGSPVHSLAWFRTLAQAYGDHLLIGLVYAGAHVVGAGIVLTNGTRACTPWASTRAEYNHLAPNMLLYWTFLSHLADAGYRQFDFGRSTPGEGTFRFKKQWGALPTELNWQRLEPAGRSAPESRTPSGTVSATSRIRRIVETLWQRMPLGLANWLGPKLRKYITL</sequence>
<comment type="similarity">
    <text evidence="1">Belongs to the FemABX family.</text>
</comment>
<dbReference type="Pfam" id="PF13480">
    <property type="entry name" value="Acetyltransf_6"/>
    <property type="match status" value="1"/>
</dbReference>